<dbReference type="FunFam" id="3.30.565.10:FF:000006">
    <property type="entry name" value="Sensor histidine kinase WalK"/>
    <property type="match status" value="1"/>
</dbReference>
<dbReference type="InterPro" id="IPR001610">
    <property type="entry name" value="PAC"/>
</dbReference>
<dbReference type="CDD" id="cd00075">
    <property type="entry name" value="HATPase"/>
    <property type="match status" value="1"/>
</dbReference>
<dbReference type="Pfam" id="PF13426">
    <property type="entry name" value="PAS_9"/>
    <property type="match status" value="1"/>
</dbReference>
<dbReference type="InterPro" id="IPR036890">
    <property type="entry name" value="HATPase_C_sf"/>
</dbReference>
<keyword evidence="4" id="KW-0808">Transferase</keyword>
<proteinExistence type="predicted"/>
<dbReference type="InterPro" id="IPR004358">
    <property type="entry name" value="Sig_transdc_His_kin-like_C"/>
</dbReference>
<dbReference type="Gene3D" id="1.10.287.130">
    <property type="match status" value="1"/>
</dbReference>
<dbReference type="PROSITE" id="PS50113">
    <property type="entry name" value="PAC"/>
    <property type="match status" value="1"/>
</dbReference>
<dbReference type="InterPro" id="IPR000700">
    <property type="entry name" value="PAS-assoc_C"/>
</dbReference>
<dbReference type="SMART" id="SM00387">
    <property type="entry name" value="HATPase_c"/>
    <property type="match status" value="1"/>
</dbReference>
<evidence type="ECO:0000256" key="3">
    <source>
        <dbReference type="ARBA" id="ARBA00022553"/>
    </source>
</evidence>
<feature type="domain" description="PAS" evidence="9">
    <location>
        <begin position="266"/>
        <end position="336"/>
    </location>
</feature>
<keyword evidence="3" id="KW-0597">Phosphoprotein</keyword>
<feature type="domain" description="PAS" evidence="9">
    <location>
        <begin position="383"/>
        <end position="455"/>
    </location>
</feature>
<evidence type="ECO:0000259" key="9">
    <source>
        <dbReference type="PROSITE" id="PS50112"/>
    </source>
</evidence>
<dbReference type="Proteomes" id="UP000597444">
    <property type="component" value="Unassembled WGS sequence"/>
</dbReference>
<dbReference type="InterPro" id="IPR035965">
    <property type="entry name" value="PAS-like_dom_sf"/>
</dbReference>
<feature type="domain" description="PAS" evidence="9">
    <location>
        <begin position="25"/>
        <end position="72"/>
    </location>
</feature>
<evidence type="ECO:0000313" key="11">
    <source>
        <dbReference type="EMBL" id="GHO97051.1"/>
    </source>
</evidence>
<evidence type="ECO:0000256" key="2">
    <source>
        <dbReference type="ARBA" id="ARBA00012438"/>
    </source>
</evidence>
<dbReference type="PANTHER" id="PTHR43304:SF1">
    <property type="entry name" value="PAC DOMAIN-CONTAINING PROTEIN"/>
    <property type="match status" value="1"/>
</dbReference>
<dbReference type="InterPro" id="IPR013767">
    <property type="entry name" value="PAS_fold"/>
</dbReference>
<dbReference type="RefSeq" id="WP_220207641.1">
    <property type="nucleotide sequence ID" value="NZ_BNJK01000001.1"/>
</dbReference>
<feature type="domain" description="PAC" evidence="10">
    <location>
        <begin position="214"/>
        <end position="265"/>
    </location>
</feature>
<dbReference type="AlphaFoldDB" id="A0A8J3IVQ7"/>
<dbReference type="Pfam" id="PF08448">
    <property type="entry name" value="PAS_4"/>
    <property type="match status" value="1"/>
</dbReference>
<dbReference type="InterPro" id="IPR003594">
    <property type="entry name" value="HATPase_dom"/>
</dbReference>
<dbReference type="SMART" id="SM00388">
    <property type="entry name" value="HisKA"/>
    <property type="match status" value="1"/>
</dbReference>
<dbReference type="InterPro" id="IPR052162">
    <property type="entry name" value="Sensor_kinase/Photoreceptor"/>
</dbReference>
<dbReference type="Gene3D" id="3.30.565.10">
    <property type="entry name" value="Histidine kinase-like ATPase, C-terminal domain"/>
    <property type="match status" value="1"/>
</dbReference>
<dbReference type="GO" id="GO:0006355">
    <property type="term" value="P:regulation of DNA-templated transcription"/>
    <property type="evidence" value="ECO:0007669"/>
    <property type="project" value="InterPro"/>
</dbReference>
<dbReference type="Pfam" id="PF00989">
    <property type="entry name" value="PAS"/>
    <property type="match status" value="1"/>
</dbReference>
<dbReference type="Gene3D" id="3.30.450.20">
    <property type="entry name" value="PAS domain"/>
    <property type="match status" value="4"/>
</dbReference>
<dbReference type="PROSITE" id="PS50109">
    <property type="entry name" value="HIS_KIN"/>
    <property type="match status" value="1"/>
</dbReference>
<sequence>MEASHISLHHQDEQVSLDLLTSLFFQTTHDAVIVRDFHNQRIYLWNDEAEKLYGRSSQEALGQNYVHLLQPQVLMGQVNNEEILNEQGQWQGELRQRYGNDQQVIVHSRQTLIFDPSSKRSLVLEVNQDITGTKRIEQENKEYIQLTSAANDLGIWFWNVAGRSDVVTSYRSKPAIAPPGMPVNVADYRHMIHPDDWHASVDAANQAVRTHTNYTKEIRILEPDGQHWLLIRGHPIYDEQGQPLRMLGVALDITERKLAEELLQTSNERVSTLLESIPDAVIQLDKEWRFTYVNIRTVQMMGKTRDELQGKSLWEVSPYTPDSVFETSLRQAMQNKQTVHFETYDPRVQRWFVIHAYPSPNGLALHFNDISEWKQLEETLQANQTQLQRLVESNVTGLIVTTMAGQILEANDIFLSLVGYTREELLAGQLSWRAMTPPEYLSLHEQVTHELLEQGACKPFEKAYITKDGKQVPVLMVGIRLEETSDRCLFFVLDMAEQKGLEKQRELLVGIIGHELRTPLTAIKGNLQLAQRRFHRYIQGHHDQPAKDSSSLAKIETSLEQAHRQIRVQERLINDLLESTRIADGTLTITLQPCNLLTIIHDTVEDMRFTRPERKLVLDLPVQQTVQISADADRIGQVLANYILNAFKYSPEETPVNIGMAIEEQKIRVWVQDHGRGIPPEAQQRVWDRFYRHSTPTDSGEKTNKSFGLGLHVCRALIQEHGGEVGVESYPGQGSTFWFSLPRS</sequence>
<dbReference type="Pfam" id="PF02518">
    <property type="entry name" value="HATPase_c"/>
    <property type="match status" value="1"/>
</dbReference>
<reference evidence="11" key="1">
    <citation type="submission" date="2020-10" db="EMBL/GenBank/DDBJ databases">
        <title>Taxonomic study of unclassified bacteria belonging to the class Ktedonobacteria.</title>
        <authorList>
            <person name="Yabe S."/>
            <person name="Wang C.M."/>
            <person name="Zheng Y."/>
            <person name="Sakai Y."/>
            <person name="Cavaletti L."/>
            <person name="Monciardini P."/>
            <person name="Donadio S."/>
        </authorList>
    </citation>
    <scope>NUCLEOTIDE SEQUENCE</scope>
    <source>
        <strain evidence="11">ID150040</strain>
    </source>
</reference>
<dbReference type="SMART" id="SM00091">
    <property type="entry name" value="PAS"/>
    <property type="match status" value="3"/>
</dbReference>
<dbReference type="PANTHER" id="PTHR43304">
    <property type="entry name" value="PHYTOCHROME-LIKE PROTEIN CPH1"/>
    <property type="match status" value="1"/>
</dbReference>
<protein>
    <recommendedName>
        <fullName evidence="2">histidine kinase</fullName>
        <ecNumber evidence="2">2.7.13.3</ecNumber>
    </recommendedName>
</protein>
<dbReference type="InterPro" id="IPR013656">
    <property type="entry name" value="PAS_4"/>
</dbReference>
<dbReference type="CDD" id="cd00082">
    <property type="entry name" value="HisKA"/>
    <property type="match status" value="1"/>
</dbReference>
<evidence type="ECO:0000256" key="4">
    <source>
        <dbReference type="ARBA" id="ARBA00022679"/>
    </source>
</evidence>
<dbReference type="PROSITE" id="PS50112">
    <property type="entry name" value="PAS"/>
    <property type="match status" value="3"/>
</dbReference>
<dbReference type="InterPro" id="IPR036097">
    <property type="entry name" value="HisK_dim/P_sf"/>
</dbReference>
<feature type="domain" description="Histidine kinase" evidence="8">
    <location>
        <begin position="511"/>
        <end position="744"/>
    </location>
</feature>
<keyword evidence="5" id="KW-0418">Kinase</keyword>
<dbReference type="InterPro" id="IPR013655">
    <property type="entry name" value="PAS_fold_3"/>
</dbReference>
<evidence type="ECO:0000313" key="12">
    <source>
        <dbReference type="Proteomes" id="UP000597444"/>
    </source>
</evidence>
<dbReference type="InterPro" id="IPR003661">
    <property type="entry name" value="HisK_dim/P_dom"/>
</dbReference>
<keyword evidence="6" id="KW-0902">Two-component regulatory system</keyword>
<evidence type="ECO:0000256" key="6">
    <source>
        <dbReference type="ARBA" id="ARBA00023012"/>
    </source>
</evidence>
<comment type="catalytic activity">
    <reaction evidence="1">
        <text>ATP + protein L-histidine = ADP + protein N-phospho-L-histidine.</text>
        <dbReference type="EC" id="2.7.13.3"/>
    </reaction>
</comment>
<evidence type="ECO:0000256" key="7">
    <source>
        <dbReference type="SAM" id="Coils"/>
    </source>
</evidence>
<name>A0A8J3IVQ7_9CHLR</name>
<dbReference type="NCBIfam" id="TIGR00229">
    <property type="entry name" value="sensory_box"/>
    <property type="match status" value="4"/>
</dbReference>
<dbReference type="Pfam" id="PF00512">
    <property type="entry name" value="HisKA"/>
    <property type="match status" value="1"/>
</dbReference>
<dbReference type="SUPFAM" id="SSF55874">
    <property type="entry name" value="ATPase domain of HSP90 chaperone/DNA topoisomerase II/histidine kinase"/>
    <property type="match status" value="1"/>
</dbReference>
<keyword evidence="7" id="KW-0175">Coiled coil</keyword>
<dbReference type="GO" id="GO:0000155">
    <property type="term" value="F:phosphorelay sensor kinase activity"/>
    <property type="evidence" value="ECO:0007669"/>
    <property type="project" value="InterPro"/>
</dbReference>
<evidence type="ECO:0000256" key="5">
    <source>
        <dbReference type="ARBA" id="ARBA00022777"/>
    </source>
</evidence>
<dbReference type="CDD" id="cd00130">
    <property type="entry name" value="PAS"/>
    <property type="match status" value="4"/>
</dbReference>
<dbReference type="InterPro" id="IPR005467">
    <property type="entry name" value="His_kinase_dom"/>
</dbReference>
<accession>A0A8J3IVQ7</accession>
<keyword evidence="12" id="KW-1185">Reference proteome</keyword>
<gene>
    <name evidence="11" type="ORF">KSF_070990</name>
</gene>
<evidence type="ECO:0000256" key="1">
    <source>
        <dbReference type="ARBA" id="ARBA00000085"/>
    </source>
</evidence>
<feature type="coiled-coil region" evidence="7">
    <location>
        <begin position="552"/>
        <end position="579"/>
    </location>
</feature>
<comment type="caution">
    <text evidence="11">The sequence shown here is derived from an EMBL/GenBank/DDBJ whole genome shotgun (WGS) entry which is preliminary data.</text>
</comment>
<dbReference type="EC" id="2.7.13.3" evidence="2"/>
<dbReference type="SMART" id="SM00086">
    <property type="entry name" value="PAC"/>
    <property type="match status" value="3"/>
</dbReference>
<evidence type="ECO:0000259" key="10">
    <source>
        <dbReference type="PROSITE" id="PS50113"/>
    </source>
</evidence>
<dbReference type="InterPro" id="IPR000014">
    <property type="entry name" value="PAS"/>
</dbReference>
<dbReference type="SUPFAM" id="SSF55785">
    <property type="entry name" value="PYP-like sensor domain (PAS domain)"/>
    <property type="match status" value="4"/>
</dbReference>
<dbReference type="PRINTS" id="PR00344">
    <property type="entry name" value="BCTRLSENSOR"/>
</dbReference>
<organism evidence="11 12">
    <name type="scientific">Reticulibacter mediterranei</name>
    <dbReference type="NCBI Taxonomy" id="2778369"/>
    <lineage>
        <taxon>Bacteria</taxon>
        <taxon>Bacillati</taxon>
        <taxon>Chloroflexota</taxon>
        <taxon>Ktedonobacteria</taxon>
        <taxon>Ktedonobacterales</taxon>
        <taxon>Reticulibacteraceae</taxon>
        <taxon>Reticulibacter</taxon>
    </lineage>
</organism>
<dbReference type="SUPFAM" id="SSF47384">
    <property type="entry name" value="Homodimeric domain of signal transducing histidine kinase"/>
    <property type="match status" value="1"/>
</dbReference>
<evidence type="ECO:0000259" key="8">
    <source>
        <dbReference type="PROSITE" id="PS50109"/>
    </source>
</evidence>
<dbReference type="EMBL" id="BNJK01000001">
    <property type="protein sequence ID" value="GHO97051.1"/>
    <property type="molecule type" value="Genomic_DNA"/>
</dbReference>
<dbReference type="Pfam" id="PF08447">
    <property type="entry name" value="PAS_3"/>
    <property type="match status" value="1"/>
</dbReference>